<dbReference type="Gene3D" id="3.50.50.60">
    <property type="entry name" value="FAD/NAD(P)-binding domain"/>
    <property type="match status" value="1"/>
</dbReference>
<dbReference type="Gene3D" id="3.30.560.10">
    <property type="entry name" value="Glucose Oxidase, domain 3"/>
    <property type="match status" value="1"/>
</dbReference>
<protein>
    <recommendedName>
        <fullName evidence="9 10">Glucose-methanol-choline oxidoreductase N-terminal domain-containing protein</fullName>
    </recommendedName>
</protein>
<evidence type="ECO:0000256" key="6">
    <source>
        <dbReference type="PIRSR" id="PIRSR000137-2"/>
    </source>
</evidence>
<dbReference type="EMBL" id="JAAAXW010000168">
    <property type="protein sequence ID" value="KAF9541367.1"/>
    <property type="molecule type" value="Genomic_DNA"/>
</dbReference>
<feature type="domain" description="Glucose-methanol-choline oxidoreductase N-terminal" evidence="9">
    <location>
        <begin position="119"/>
        <end position="142"/>
    </location>
</feature>
<evidence type="ECO:0000256" key="5">
    <source>
        <dbReference type="PIRSR" id="PIRSR000137-1"/>
    </source>
</evidence>
<dbReference type="Pfam" id="PF05199">
    <property type="entry name" value="GMC_oxred_C"/>
    <property type="match status" value="1"/>
</dbReference>
<evidence type="ECO:0000256" key="7">
    <source>
        <dbReference type="RuleBase" id="RU003968"/>
    </source>
</evidence>
<feature type="active site" description="Proton donor" evidence="5">
    <location>
        <position position="583"/>
    </location>
</feature>
<dbReference type="InterPro" id="IPR007867">
    <property type="entry name" value="GMC_OxRtase_C"/>
</dbReference>
<keyword evidence="4 6" id="KW-0274">FAD</keyword>
<evidence type="ECO:0000313" key="12">
    <source>
        <dbReference type="Proteomes" id="UP000723463"/>
    </source>
</evidence>
<feature type="region of interest" description="Disordered" evidence="8">
    <location>
        <begin position="168"/>
        <end position="187"/>
    </location>
</feature>
<feature type="domain" description="Glucose-methanol-choline oxidoreductase N-terminal" evidence="10">
    <location>
        <begin position="325"/>
        <end position="339"/>
    </location>
</feature>
<dbReference type="GO" id="GO:0016614">
    <property type="term" value="F:oxidoreductase activity, acting on CH-OH group of donors"/>
    <property type="evidence" value="ECO:0007669"/>
    <property type="project" value="InterPro"/>
</dbReference>
<dbReference type="InterPro" id="IPR000172">
    <property type="entry name" value="GMC_OxRdtase_N"/>
</dbReference>
<dbReference type="GO" id="GO:0050660">
    <property type="term" value="F:flavin adenine dinucleotide binding"/>
    <property type="evidence" value="ECO:0007669"/>
    <property type="project" value="InterPro"/>
</dbReference>
<dbReference type="Proteomes" id="UP000723463">
    <property type="component" value="Unassembled WGS sequence"/>
</dbReference>
<organism evidence="11 12">
    <name type="scientific">Mortierella hygrophila</name>
    <dbReference type="NCBI Taxonomy" id="979708"/>
    <lineage>
        <taxon>Eukaryota</taxon>
        <taxon>Fungi</taxon>
        <taxon>Fungi incertae sedis</taxon>
        <taxon>Mucoromycota</taxon>
        <taxon>Mortierellomycotina</taxon>
        <taxon>Mortierellomycetes</taxon>
        <taxon>Mortierellales</taxon>
        <taxon>Mortierellaceae</taxon>
        <taxon>Mortierella</taxon>
    </lineage>
</organism>
<comment type="caution">
    <text evidence="11">The sequence shown here is derived from an EMBL/GenBank/DDBJ whole genome shotgun (WGS) entry which is preliminary data.</text>
</comment>
<feature type="region of interest" description="Disordered" evidence="8">
    <location>
        <begin position="484"/>
        <end position="511"/>
    </location>
</feature>
<dbReference type="SUPFAM" id="SSF51905">
    <property type="entry name" value="FAD/NAD(P)-binding domain"/>
    <property type="match status" value="1"/>
</dbReference>
<gene>
    <name evidence="11" type="ORF">EC957_003096</name>
</gene>
<evidence type="ECO:0000256" key="4">
    <source>
        <dbReference type="ARBA" id="ARBA00022827"/>
    </source>
</evidence>
<dbReference type="PROSITE" id="PS00623">
    <property type="entry name" value="GMC_OXRED_1"/>
    <property type="match status" value="1"/>
</dbReference>
<dbReference type="PROSITE" id="PS00624">
    <property type="entry name" value="GMC_OXRED_2"/>
    <property type="match status" value="1"/>
</dbReference>
<dbReference type="PIRSF" id="PIRSF000137">
    <property type="entry name" value="Alcohol_oxidase"/>
    <property type="match status" value="1"/>
</dbReference>
<dbReference type="InterPro" id="IPR036188">
    <property type="entry name" value="FAD/NAD-bd_sf"/>
</dbReference>
<evidence type="ECO:0000259" key="9">
    <source>
        <dbReference type="PROSITE" id="PS00623"/>
    </source>
</evidence>
<evidence type="ECO:0000313" key="11">
    <source>
        <dbReference type="EMBL" id="KAF9541367.1"/>
    </source>
</evidence>
<dbReference type="AlphaFoldDB" id="A0A9P6F3W2"/>
<reference evidence="11" key="1">
    <citation type="journal article" date="2020" name="Fungal Divers.">
        <title>Resolving the Mortierellaceae phylogeny through synthesis of multi-gene phylogenetics and phylogenomics.</title>
        <authorList>
            <person name="Vandepol N."/>
            <person name="Liber J."/>
            <person name="Desiro A."/>
            <person name="Na H."/>
            <person name="Kennedy M."/>
            <person name="Barry K."/>
            <person name="Grigoriev I.V."/>
            <person name="Miller A.N."/>
            <person name="O'Donnell K."/>
            <person name="Stajich J.E."/>
            <person name="Bonito G."/>
        </authorList>
    </citation>
    <scope>NUCLEOTIDE SEQUENCE</scope>
    <source>
        <strain evidence="11">NRRL 2591</strain>
    </source>
</reference>
<keyword evidence="3 7" id="KW-0285">Flavoprotein</keyword>
<comment type="cofactor">
    <cofactor evidence="1 6">
        <name>FAD</name>
        <dbReference type="ChEBI" id="CHEBI:57692"/>
    </cofactor>
</comment>
<accession>A0A9P6F3W2</accession>
<feature type="region of interest" description="Disordered" evidence="8">
    <location>
        <begin position="546"/>
        <end position="566"/>
    </location>
</feature>
<evidence type="ECO:0000256" key="1">
    <source>
        <dbReference type="ARBA" id="ARBA00001974"/>
    </source>
</evidence>
<feature type="binding site" evidence="6">
    <location>
        <position position="581"/>
    </location>
    <ligand>
        <name>substrate</name>
    </ligand>
</feature>
<proteinExistence type="inferred from homology"/>
<feature type="active site" description="Proton acceptor" evidence="5">
    <location>
        <position position="627"/>
    </location>
</feature>
<evidence type="ECO:0000259" key="10">
    <source>
        <dbReference type="PROSITE" id="PS00624"/>
    </source>
</evidence>
<dbReference type="PANTHER" id="PTHR11552">
    <property type="entry name" value="GLUCOSE-METHANOL-CHOLINE GMC OXIDOREDUCTASE"/>
    <property type="match status" value="1"/>
</dbReference>
<evidence type="ECO:0000256" key="3">
    <source>
        <dbReference type="ARBA" id="ARBA00022630"/>
    </source>
</evidence>
<sequence length="658" mass="71978">MFAPRPGLLKSGLAGLNKVAYLTNLPEEGKGTWNHAKDSQELYDYIILGGGSAGCVLAARLAEDPKVKVLVLEAGYTDDIPTSKMPAVYLLTVDSPTDWQFVTTPQVHAGNRVMKQPRGKALGGTSAMNAMIYHRGPASDFDEWANLGNPGWSYKDVLPYFKKSEGFNDPDLPSSHPRGPQTSRVRKPVYETHDPKYHNTEGPWQVSYHHLFGSSEGFIRANIAEGIPLNKDFNGDTTLGVNRFQTFIQRDAVRSSLARAFLKPKGVVPGGGPRGIIRVVYGANIQRILTQTRKGAKMAYGAEFLDDKNVLRRVAARREVLVCSGAFGSPHLLLASGIGPSPLPSIPHIHALRGVGANLADHLGIGVVFRARDRCHTVQQDLAYRRVLTSLLNYGVRGVGGLTSQIGESANFVRLEDFAPDFVAREKANGTYQERASGPDSPHIEVIFAPFYVRKHGTVMAPDGKMYYTLLALLLNPCSTGTITIQPKKTGKKNSSKSPTTDGARNNTIPEMETVINPNYFSDSFDARVMAESVKFMRKLGRRMNEDPEMGGREVFPGEKQVPSDDDKALEKYVREAAETYYHPTSTCRMGPASDPLSVVDSRLNVYGIDRLRVVDASVMPKIPAGHTCSPSVMIAEKAADMIKQDWAESTSAVSSKL</sequence>
<dbReference type="Pfam" id="PF00732">
    <property type="entry name" value="GMC_oxred_N"/>
    <property type="match status" value="1"/>
</dbReference>
<feature type="binding site" evidence="6">
    <location>
        <position position="125"/>
    </location>
    <ligand>
        <name>FAD</name>
        <dbReference type="ChEBI" id="CHEBI:57692"/>
    </ligand>
</feature>
<dbReference type="InterPro" id="IPR012132">
    <property type="entry name" value="GMC_OxRdtase"/>
</dbReference>
<feature type="compositionally biased region" description="Polar residues" evidence="8">
    <location>
        <begin position="496"/>
        <end position="509"/>
    </location>
</feature>
<dbReference type="PANTHER" id="PTHR11552:SF147">
    <property type="entry name" value="CHOLINE DEHYDROGENASE, MITOCHONDRIAL"/>
    <property type="match status" value="1"/>
</dbReference>
<comment type="similarity">
    <text evidence="2 7">Belongs to the GMC oxidoreductase family.</text>
</comment>
<name>A0A9P6F3W2_9FUNG</name>
<dbReference type="SUPFAM" id="SSF54373">
    <property type="entry name" value="FAD-linked reductases, C-terminal domain"/>
    <property type="match status" value="1"/>
</dbReference>
<evidence type="ECO:0000256" key="2">
    <source>
        <dbReference type="ARBA" id="ARBA00010790"/>
    </source>
</evidence>
<keyword evidence="12" id="KW-1185">Reference proteome</keyword>
<evidence type="ECO:0000256" key="8">
    <source>
        <dbReference type="SAM" id="MobiDB-lite"/>
    </source>
</evidence>